<dbReference type="InterPro" id="IPR002772">
    <property type="entry name" value="Glyco_hydro_3_C"/>
</dbReference>
<comment type="catalytic activity">
    <reaction evidence="10">
        <text>Hydrolysis of (1-&gt;4)-beta-D-xylans, to remove successive D-xylose residues from the non-reducing termini.</text>
        <dbReference type="EC" id="3.2.1.37"/>
    </reaction>
</comment>
<dbReference type="Pfam" id="PF14310">
    <property type="entry name" value="Fn3-like"/>
    <property type="match status" value="1"/>
</dbReference>
<dbReference type="EC" id="3.2.1.37" evidence="11"/>
<evidence type="ECO:0000256" key="9">
    <source>
        <dbReference type="ARBA" id="ARBA00023326"/>
    </source>
</evidence>
<protein>
    <recommendedName>
        <fullName evidence="11">xylan 1,4-beta-xylosidase</fullName>
        <ecNumber evidence="11">3.2.1.37</ecNumber>
    </recommendedName>
</protein>
<dbReference type="PANTHER" id="PTHR42721">
    <property type="entry name" value="SUGAR HYDROLASE-RELATED"/>
    <property type="match status" value="1"/>
</dbReference>
<dbReference type="Proteomes" id="UP000799436">
    <property type="component" value="Unassembled WGS sequence"/>
</dbReference>
<evidence type="ECO:0000256" key="4">
    <source>
        <dbReference type="ARBA" id="ARBA00022729"/>
    </source>
</evidence>
<dbReference type="InterPro" id="IPR036881">
    <property type="entry name" value="Glyco_hydro_3_C_sf"/>
</dbReference>
<sequence>MTVRELVMQMYLTFGDSVVGQYSDNALYDQALSPAPPDAGIGNIHEWYPLNKSHVNGLQELNLQKSRLKIPFMHVGEWLHGVGSFKQSMFPQTIGLAATWDVDLVHRDQRWGRCQEDWGEDHTLTSHMGVAYASGLSHNSTRDANDAVVPVMKHFAAHGAPQGGLNAAPFMGHGNRQVLQRLLVPFKAATDLGGVRGVMMAYNELDDIPAPVNPILYDALESWGYDGFVVADDTAMFELQTWHQVASSPADAISQWFNAGGMISYYDYPLETYMNSTVDLVANHSVSLDLLKEKVRKILAVKYDLGLFEDPFIPESIDPHRLVEGHVKLTLEAARKSIVMLENRNHTLPLDPHDVGKLAVIGLFGDMLNYSAYSSADVVSAMGANTWLYNAQYPIPGYHLSTMNGTPGGLSATYYADTSFSQPLVHKIEVPVGDWGLYPPDGLPSNNFSVIWEDYLDVPSGVETGGWLGVAIGLNTTARLYVDDVLVLDVPLTTIGNILSNIPVRAFTLVNSTAPHPGSTNFTFRPGAKHKIKIEYQTWNLYHKIENESTLNSEILFFWNLVDRSSPIEKAVSVAQDADVVVLALDAIFALGKPVVMVLQGGRPFAIPDYYNASSAVLDVFFGGQSAGQAIADVLFGAFNPGGRTTLTVPRHVGQMPVYYNYKGTEHAANWVDTDATPAYPFGYGLSYSNFSVSDFRAAAGSNTTAADRTMTFSVNSTIVFEVTVRNSGALAGSHVPQVYLLQRVSRISQPVLQLVAFARVHLAVGETQVVSMELEVDRYLKILNRRYEWEVEKGDYTFAIMENGGIFADMGMKIRG</sequence>
<proteinExistence type="inferred from homology"/>
<comment type="pathway">
    <text evidence="1">Glycan degradation; xylan degradation.</text>
</comment>
<dbReference type="SUPFAM" id="SSF51445">
    <property type="entry name" value="(Trans)glycosidases"/>
    <property type="match status" value="1"/>
</dbReference>
<keyword evidence="14" id="KW-1185">Reference proteome</keyword>
<keyword evidence="3" id="KW-0858">Xylan degradation</keyword>
<gene>
    <name evidence="13" type="ORF">EJ03DRAFT_358563</name>
</gene>
<name>A0A6G1KUK0_9PEZI</name>
<dbReference type="InterPro" id="IPR017853">
    <property type="entry name" value="GH"/>
</dbReference>
<feature type="domain" description="PA14" evidence="12">
    <location>
        <begin position="405"/>
        <end position="576"/>
    </location>
</feature>
<dbReference type="EMBL" id="ML995930">
    <property type="protein sequence ID" value="KAF2764296.1"/>
    <property type="molecule type" value="Genomic_DNA"/>
</dbReference>
<keyword evidence="5 13" id="KW-0378">Hydrolase</keyword>
<evidence type="ECO:0000256" key="11">
    <source>
        <dbReference type="ARBA" id="ARBA00026107"/>
    </source>
</evidence>
<dbReference type="InterPro" id="IPR036962">
    <property type="entry name" value="Glyco_hydro_3_N_sf"/>
</dbReference>
<evidence type="ECO:0000256" key="5">
    <source>
        <dbReference type="ARBA" id="ARBA00022801"/>
    </source>
</evidence>
<evidence type="ECO:0000259" key="12">
    <source>
        <dbReference type="PROSITE" id="PS51820"/>
    </source>
</evidence>
<dbReference type="SUPFAM" id="SSF52279">
    <property type="entry name" value="Beta-D-glucan exohydrolase, C-terminal domain"/>
    <property type="match status" value="1"/>
</dbReference>
<dbReference type="SMART" id="SM01217">
    <property type="entry name" value="Fn3_like"/>
    <property type="match status" value="1"/>
</dbReference>
<evidence type="ECO:0000313" key="14">
    <source>
        <dbReference type="Proteomes" id="UP000799436"/>
    </source>
</evidence>
<dbReference type="GO" id="GO:0031222">
    <property type="term" value="P:arabinan catabolic process"/>
    <property type="evidence" value="ECO:0007669"/>
    <property type="project" value="TreeGrafter"/>
</dbReference>
<dbReference type="GO" id="GO:0045493">
    <property type="term" value="P:xylan catabolic process"/>
    <property type="evidence" value="ECO:0007669"/>
    <property type="project" value="UniProtKB-KW"/>
</dbReference>
<keyword evidence="4" id="KW-0732">Signal</keyword>
<dbReference type="Gene3D" id="2.60.40.10">
    <property type="entry name" value="Immunoglobulins"/>
    <property type="match status" value="1"/>
</dbReference>
<dbReference type="PROSITE" id="PS51820">
    <property type="entry name" value="PA14"/>
    <property type="match status" value="1"/>
</dbReference>
<comment type="similarity">
    <text evidence="2">Belongs to the glycosyl hydrolase 3 family.</text>
</comment>
<keyword evidence="7" id="KW-0119">Carbohydrate metabolism</keyword>
<evidence type="ECO:0000256" key="10">
    <source>
        <dbReference type="ARBA" id="ARBA00024574"/>
    </source>
</evidence>
<dbReference type="AlphaFoldDB" id="A0A6G1KUK0"/>
<dbReference type="Gene3D" id="3.20.20.300">
    <property type="entry name" value="Glycoside hydrolase, family 3, N-terminal domain"/>
    <property type="match status" value="2"/>
</dbReference>
<dbReference type="Pfam" id="PF00933">
    <property type="entry name" value="Glyco_hydro_3"/>
    <property type="match status" value="1"/>
</dbReference>
<evidence type="ECO:0000256" key="7">
    <source>
        <dbReference type="ARBA" id="ARBA00023277"/>
    </source>
</evidence>
<dbReference type="GO" id="GO:0009044">
    <property type="term" value="F:xylan 1,4-beta-xylosidase activity"/>
    <property type="evidence" value="ECO:0007669"/>
    <property type="project" value="UniProtKB-EC"/>
</dbReference>
<accession>A0A6G1KUK0</accession>
<dbReference type="InterPro" id="IPR044993">
    <property type="entry name" value="BXL"/>
</dbReference>
<dbReference type="InterPro" id="IPR013783">
    <property type="entry name" value="Ig-like_fold"/>
</dbReference>
<dbReference type="PANTHER" id="PTHR42721:SF3">
    <property type="entry name" value="BETA-D-XYLOSIDASE 5-RELATED"/>
    <property type="match status" value="1"/>
</dbReference>
<evidence type="ECO:0000313" key="13">
    <source>
        <dbReference type="EMBL" id="KAF2764296.1"/>
    </source>
</evidence>
<dbReference type="InterPro" id="IPR037524">
    <property type="entry name" value="PA14/GLEYA"/>
</dbReference>
<keyword evidence="9" id="KW-0624">Polysaccharide degradation</keyword>
<dbReference type="Pfam" id="PF01915">
    <property type="entry name" value="Glyco_hydro_3_C"/>
    <property type="match status" value="1"/>
</dbReference>
<dbReference type="Gene3D" id="3.40.50.1700">
    <property type="entry name" value="Glycoside hydrolase family 3 C-terminal domain"/>
    <property type="match status" value="2"/>
</dbReference>
<dbReference type="InterPro" id="IPR026891">
    <property type="entry name" value="Fn3-like"/>
</dbReference>
<reference evidence="13" key="1">
    <citation type="journal article" date="2020" name="Stud. Mycol.">
        <title>101 Dothideomycetes genomes: a test case for predicting lifestyles and emergence of pathogens.</title>
        <authorList>
            <person name="Haridas S."/>
            <person name="Albert R."/>
            <person name="Binder M."/>
            <person name="Bloem J."/>
            <person name="Labutti K."/>
            <person name="Salamov A."/>
            <person name="Andreopoulos B."/>
            <person name="Baker S."/>
            <person name="Barry K."/>
            <person name="Bills G."/>
            <person name="Bluhm B."/>
            <person name="Cannon C."/>
            <person name="Castanera R."/>
            <person name="Culley D."/>
            <person name="Daum C."/>
            <person name="Ezra D."/>
            <person name="Gonzalez J."/>
            <person name="Henrissat B."/>
            <person name="Kuo A."/>
            <person name="Liang C."/>
            <person name="Lipzen A."/>
            <person name="Lutzoni F."/>
            <person name="Magnuson J."/>
            <person name="Mondo S."/>
            <person name="Nolan M."/>
            <person name="Ohm R."/>
            <person name="Pangilinan J."/>
            <person name="Park H.-J."/>
            <person name="Ramirez L."/>
            <person name="Alfaro M."/>
            <person name="Sun H."/>
            <person name="Tritt A."/>
            <person name="Yoshinaga Y."/>
            <person name="Zwiers L.-H."/>
            <person name="Turgeon B."/>
            <person name="Goodwin S."/>
            <person name="Spatafora J."/>
            <person name="Crous P."/>
            <person name="Grigoriev I."/>
        </authorList>
    </citation>
    <scope>NUCLEOTIDE SEQUENCE</scope>
    <source>
        <strain evidence="13">CBS 116005</strain>
    </source>
</reference>
<dbReference type="OrthoDB" id="2123594at2759"/>
<dbReference type="GO" id="GO:0046556">
    <property type="term" value="F:alpha-L-arabinofuranosidase activity"/>
    <property type="evidence" value="ECO:0007669"/>
    <property type="project" value="TreeGrafter"/>
</dbReference>
<keyword evidence="6" id="KW-0325">Glycoprotein</keyword>
<organism evidence="13 14">
    <name type="scientific">Teratosphaeria nubilosa</name>
    <dbReference type="NCBI Taxonomy" id="161662"/>
    <lineage>
        <taxon>Eukaryota</taxon>
        <taxon>Fungi</taxon>
        <taxon>Dikarya</taxon>
        <taxon>Ascomycota</taxon>
        <taxon>Pezizomycotina</taxon>
        <taxon>Dothideomycetes</taxon>
        <taxon>Dothideomycetidae</taxon>
        <taxon>Mycosphaerellales</taxon>
        <taxon>Teratosphaeriaceae</taxon>
        <taxon>Teratosphaeria</taxon>
    </lineage>
</organism>
<dbReference type="SUPFAM" id="SSF56988">
    <property type="entry name" value="Anthrax protective antigen"/>
    <property type="match status" value="1"/>
</dbReference>
<evidence type="ECO:0000256" key="6">
    <source>
        <dbReference type="ARBA" id="ARBA00023180"/>
    </source>
</evidence>
<evidence type="ECO:0000256" key="2">
    <source>
        <dbReference type="ARBA" id="ARBA00005336"/>
    </source>
</evidence>
<evidence type="ECO:0000256" key="1">
    <source>
        <dbReference type="ARBA" id="ARBA00004851"/>
    </source>
</evidence>
<evidence type="ECO:0000256" key="3">
    <source>
        <dbReference type="ARBA" id="ARBA00022651"/>
    </source>
</evidence>
<dbReference type="InterPro" id="IPR001764">
    <property type="entry name" value="Glyco_hydro_3_N"/>
</dbReference>
<evidence type="ECO:0000256" key="8">
    <source>
        <dbReference type="ARBA" id="ARBA00023295"/>
    </source>
</evidence>
<keyword evidence="8" id="KW-0326">Glycosidase</keyword>